<feature type="region of interest" description="Disordered" evidence="7">
    <location>
        <begin position="129"/>
        <end position="155"/>
    </location>
</feature>
<dbReference type="AlphaFoldDB" id="A0A813D670"/>
<feature type="transmembrane region" description="Helical" evidence="8">
    <location>
        <begin position="348"/>
        <end position="371"/>
    </location>
</feature>
<feature type="transmembrane region" description="Helical" evidence="8">
    <location>
        <begin position="797"/>
        <end position="817"/>
    </location>
</feature>
<dbReference type="Pfam" id="PF13833">
    <property type="entry name" value="EF-hand_8"/>
    <property type="match status" value="1"/>
</dbReference>
<dbReference type="OrthoDB" id="191686at2759"/>
<comment type="caution">
    <text evidence="10">The sequence shown here is derived from an EMBL/GenBank/DDBJ whole genome shotgun (WGS) entry which is preliminary data.</text>
</comment>
<dbReference type="Gene3D" id="1.20.120.350">
    <property type="entry name" value="Voltage-gated potassium channels. Chain C"/>
    <property type="match status" value="1"/>
</dbReference>
<dbReference type="InterPro" id="IPR002048">
    <property type="entry name" value="EF_hand_dom"/>
</dbReference>
<evidence type="ECO:0000256" key="5">
    <source>
        <dbReference type="ARBA" id="ARBA00023136"/>
    </source>
</evidence>
<keyword evidence="2 8" id="KW-0812">Transmembrane</keyword>
<sequence>MSRAMSGKFQKLLGDLTVQYMMDVQELRDEVIKLKSENDCLKETNEYSEPAVQGSCPLEGQTSVQAKQPIYQQQPEQQHKQQQQEQEQQLQEQEQQVYKSEAVYRSQDYACTEVVGGIAGSAFSRAVSASSESSHQSHAGRRRRSSSRSNRSSMSKEDILIARLYRAQPNELDPMGHLTEENAEIPAAEVHHCTRIANFLRSDAYELMVGFIILVNLFAMAAVFQVEGHDLGHSIGYPGYSESSRGSQMASEVFDGLDLLFLCFFTVDLILRTSVLHLRFFKAPLNWVDLLVVISGFIEIFGHRFMDPFYCRMLRLVKFGRALRAMQLSKVSHSLKLLGKCIRASVGMLFWSLCLLFIIQCIAGMMLSSLVDPFMKNTEIDPHVRRLVFRYYGTFSGSMLTMFEVLFANWPTPCRILVDNVSEWFGLWFIIYRCLVGFAVLNVVQACFVQQTMSVAQQDTELMIEVKEKTKNAYARKLSILFRELDTSGDGILSWEEFAVLLTDDRLRSFLSAMEIDASDLKGLFDVLGDGSGNISADDFIAGATSWNGFAKAADMAQLLSIAKRLDSKLEASASCSQQLVLQAELAVDIRRLPPLVLVSLDAEAPCLWVTLEKELSPEGVEHPSDSILRKASGLRHVLQSAGRLIMAALAPIPAGNIYSEQAIMHRVRQRMDLGVVIWKQKDVRFHWPEFNIAVFAVDVICFFDLISIVQRSVPYLALFAPIVLALHFKWWLKFTLDRISSRPFVSESSQLDTTLHRILFVSTLTWLQIECMMLLQLDLPFIGAVGGLAKWLTSNYVMVLGFCSILALLLFLRLAVSRSTNQKVLDQMADTSQRQIDALHRELWRLETQGDLLKRRYVSLSARLR</sequence>
<accession>A0A813D670</accession>
<proteinExistence type="predicted"/>
<evidence type="ECO:0000256" key="4">
    <source>
        <dbReference type="ARBA" id="ARBA00022989"/>
    </source>
</evidence>
<feature type="transmembrane region" description="Helical" evidence="8">
    <location>
        <begin position="391"/>
        <end position="410"/>
    </location>
</feature>
<dbReference type="Pfam" id="PF00520">
    <property type="entry name" value="Ion_trans"/>
    <property type="match status" value="1"/>
</dbReference>
<dbReference type="Gene3D" id="1.10.238.10">
    <property type="entry name" value="EF-hand"/>
    <property type="match status" value="1"/>
</dbReference>
<dbReference type="GO" id="GO:0005216">
    <property type="term" value="F:monoatomic ion channel activity"/>
    <property type="evidence" value="ECO:0007669"/>
    <property type="project" value="InterPro"/>
</dbReference>
<evidence type="ECO:0000256" key="2">
    <source>
        <dbReference type="ARBA" id="ARBA00022692"/>
    </source>
</evidence>
<protein>
    <recommendedName>
        <fullName evidence="9">EF-hand domain-containing protein</fullName>
    </recommendedName>
</protein>
<dbReference type="SUPFAM" id="SSF81324">
    <property type="entry name" value="Voltage-gated potassium channels"/>
    <property type="match status" value="1"/>
</dbReference>
<organism evidence="10 11">
    <name type="scientific">Polarella glacialis</name>
    <name type="common">Dinoflagellate</name>
    <dbReference type="NCBI Taxonomy" id="89957"/>
    <lineage>
        <taxon>Eukaryota</taxon>
        <taxon>Sar</taxon>
        <taxon>Alveolata</taxon>
        <taxon>Dinophyceae</taxon>
        <taxon>Suessiales</taxon>
        <taxon>Suessiaceae</taxon>
        <taxon>Polarella</taxon>
    </lineage>
</organism>
<feature type="transmembrane region" description="Helical" evidence="8">
    <location>
        <begin position="430"/>
        <end position="449"/>
    </location>
</feature>
<dbReference type="GO" id="GO:0016020">
    <property type="term" value="C:membrane"/>
    <property type="evidence" value="ECO:0007669"/>
    <property type="project" value="UniProtKB-SubCell"/>
</dbReference>
<feature type="transmembrane region" description="Helical" evidence="8">
    <location>
        <begin position="204"/>
        <end position="224"/>
    </location>
</feature>
<comment type="subcellular location">
    <subcellularLocation>
        <location evidence="1">Membrane</location>
        <topology evidence="1">Multi-pass membrane protein</topology>
    </subcellularLocation>
</comment>
<evidence type="ECO:0000313" key="10">
    <source>
        <dbReference type="EMBL" id="CAE8581236.1"/>
    </source>
</evidence>
<dbReference type="PANTHER" id="PTHR46726:SF1">
    <property type="entry name" value="TWO-PORE CALCIUM CHANNEL 3"/>
    <property type="match status" value="1"/>
</dbReference>
<feature type="domain" description="EF-hand" evidence="9">
    <location>
        <begin position="473"/>
        <end position="508"/>
    </location>
</feature>
<evidence type="ECO:0000256" key="3">
    <source>
        <dbReference type="ARBA" id="ARBA00022837"/>
    </source>
</evidence>
<dbReference type="PANTHER" id="PTHR46726">
    <property type="entry name" value="TWO PORE CHANNEL 3"/>
    <property type="match status" value="1"/>
</dbReference>
<feature type="transmembrane region" description="Helical" evidence="8">
    <location>
        <begin position="259"/>
        <end position="280"/>
    </location>
</feature>
<keyword evidence="11" id="KW-1185">Reference proteome</keyword>
<evidence type="ECO:0000256" key="6">
    <source>
        <dbReference type="SAM" id="Coils"/>
    </source>
</evidence>
<dbReference type="InterPro" id="IPR005821">
    <property type="entry name" value="Ion_trans_dom"/>
</dbReference>
<dbReference type="Gene3D" id="1.10.287.70">
    <property type="match status" value="1"/>
</dbReference>
<keyword evidence="5 8" id="KW-0472">Membrane</keyword>
<name>A0A813D670_POLGL</name>
<evidence type="ECO:0000313" key="11">
    <source>
        <dbReference type="Proteomes" id="UP000654075"/>
    </source>
</evidence>
<feature type="transmembrane region" description="Helical" evidence="8">
    <location>
        <begin position="716"/>
        <end position="733"/>
    </location>
</feature>
<feature type="transmembrane region" description="Helical" evidence="8">
    <location>
        <begin position="691"/>
        <end position="710"/>
    </location>
</feature>
<dbReference type="InterPro" id="IPR011992">
    <property type="entry name" value="EF-hand-dom_pair"/>
</dbReference>
<dbReference type="SUPFAM" id="SSF47473">
    <property type="entry name" value="EF-hand"/>
    <property type="match status" value="1"/>
</dbReference>
<keyword evidence="3" id="KW-0106">Calcium</keyword>
<feature type="coiled-coil region" evidence="6">
    <location>
        <begin position="76"/>
        <end position="103"/>
    </location>
</feature>
<gene>
    <name evidence="10" type="ORF">PGLA1383_LOCUS265</name>
</gene>
<keyword evidence="6" id="KW-0175">Coiled coil</keyword>
<dbReference type="GO" id="GO:0005509">
    <property type="term" value="F:calcium ion binding"/>
    <property type="evidence" value="ECO:0007669"/>
    <property type="project" value="InterPro"/>
</dbReference>
<evidence type="ECO:0000259" key="9">
    <source>
        <dbReference type="PROSITE" id="PS50222"/>
    </source>
</evidence>
<evidence type="ECO:0000256" key="8">
    <source>
        <dbReference type="SAM" id="Phobius"/>
    </source>
</evidence>
<feature type="transmembrane region" description="Helical" evidence="8">
    <location>
        <begin position="287"/>
        <end position="306"/>
    </location>
</feature>
<dbReference type="Proteomes" id="UP000654075">
    <property type="component" value="Unassembled WGS sequence"/>
</dbReference>
<evidence type="ECO:0000256" key="7">
    <source>
        <dbReference type="SAM" id="MobiDB-lite"/>
    </source>
</evidence>
<feature type="transmembrane region" description="Helical" evidence="8">
    <location>
        <begin position="759"/>
        <end position="777"/>
    </location>
</feature>
<dbReference type="InterPro" id="IPR027359">
    <property type="entry name" value="Volt_channel_dom_sf"/>
</dbReference>
<dbReference type="PROSITE" id="PS50222">
    <property type="entry name" value="EF_HAND_2"/>
    <property type="match status" value="1"/>
</dbReference>
<reference evidence="10" key="1">
    <citation type="submission" date="2021-02" db="EMBL/GenBank/DDBJ databases">
        <authorList>
            <person name="Dougan E. K."/>
            <person name="Rhodes N."/>
            <person name="Thang M."/>
            <person name="Chan C."/>
        </authorList>
    </citation>
    <scope>NUCLEOTIDE SEQUENCE</scope>
</reference>
<dbReference type="PROSITE" id="PS00018">
    <property type="entry name" value="EF_HAND_1"/>
    <property type="match status" value="1"/>
</dbReference>
<evidence type="ECO:0000256" key="1">
    <source>
        <dbReference type="ARBA" id="ARBA00004141"/>
    </source>
</evidence>
<dbReference type="EMBL" id="CAJNNV010000050">
    <property type="protein sequence ID" value="CAE8581236.1"/>
    <property type="molecule type" value="Genomic_DNA"/>
</dbReference>
<dbReference type="InterPro" id="IPR018247">
    <property type="entry name" value="EF_Hand_1_Ca_BS"/>
</dbReference>
<keyword evidence="4 8" id="KW-1133">Transmembrane helix</keyword>